<dbReference type="GO" id="GO:0005635">
    <property type="term" value="C:nuclear envelope"/>
    <property type="evidence" value="ECO:0007669"/>
    <property type="project" value="EnsemblFungi"/>
</dbReference>
<dbReference type="SUPFAM" id="SSF81606">
    <property type="entry name" value="PP2C-like"/>
    <property type="match status" value="1"/>
</dbReference>
<sequence>MYSQLLASILVLIFAVWILIPISSVSLIAHVQYLKGNFYNLSKRCFTSTGTFNDQSGNYSSYNYYTTSSQPQDTGLSYKLAVAYQPKDRDDPIYKNLKSSLDSPTGEDNYFVRKNANNDVYVGVADGVGGWASYGYDSSAISRELCKAMSDYSTIKNQKNSLPFYEINPKTLIDISYNKIKDEKIVNVGGTTAIVGHFPPSGKLQLANLGDSWCGVFRDYKLVFKTNFQTVGFNAPYQLAIIPKELLSGKENSYIQNKPSDADEYTFQLEKDDIILLATDGVTDNIATGDMENFFRDNEASTEEELQTITKKFVKEVVAISIDPDFPSVFAQEISKLTGKDYRGGKEDDITVVVVKAE</sequence>
<feature type="domain" description="PPM-type phosphatase" evidence="2">
    <location>
        <begin position="92"/>
        <end position="357"/>
    </location>
</feature>
<evidence type="ECO:0000259" key="2">
    <source>
        <dbReference type="PROSITE" id="PS51746"/>
    </source>
</evidence>
<dbReference type="Gene3D" id="3.60.40.10">
    <property type="entry name" value="PPM-type phosphatase domain"/>
    <property type="match status" value="1"/>
</dbReference>
<dbReference type="STRING" id="1071381.G8BX47"/>
<dbReference type="EMBL" id="HE612863">
    <property type="protein sequence ID" value="CCE64351.1"/>
    <property type="molecule type" value="Genomic_DNA"/>
</dbReference>
<dbReference type="GO" id="GO:0005739">
    <property type="term" value="C:mitochondrion"/>
    <property type="evidence" value="ECO:0007669"/>
    <property type="project" value="EnsemblFungi"/>
</dbReference>
<name>G8BX47_TETPH</name>
<dbReference type="InterPro" id="IPR001932">
    <property type="entry name" value="PPM-type_phosphatase-like_dom"/>
</dbReference>
<dbReference type="Proteomes" id="UP000005666">
    <property type="component" value="Chromosome 8"/>
</dbReference>
<dbReference type="InterPro" id="IPR039123">
    <property type="entry name" value="PPTC7"/>
</dbReference>
<dbReference type="GeneID" id="11533722"/>
<dbReference type="OMA" id="ANTIAWM"/>
<comment type="similarity">
    <text evidence="1">Belongs to the PP2C family.</text>
</comment>
<keyword evidence="1" id="KW-0904">Protein phosphatase</keyword>
<evidence type="ECO:0000313" key="4">
    <source>
        <dbReference type="Proteomes" id="UP000005666"/>
    </source>
</evidence>
<keyword evidence="1" id="KW-0378">Hydrolase</keyword>
<dbReference type="eggNOG" id="KOG1379">
    <property type="taxonomic scope" value="Eukaryota"/>
</dbReference>
<dbReference type="GO" id="GO:0046872">
    <property type="term" value="F:metal ion binding"/>
    <property type="evidence" value="ECO:0007669"/>
    <property type="project" value="UniProtKB-UniRule"/>
</dbReference>
<dbReference type="KEGG" id="tpf:TPHA_0H01450"/>
<proteinExistence type="inferred from homology"/>
<dbReference type="PANTHER" id="PTHR12320:SF1">
    <property type="entry name" value="PROTEIN PHOSPHATASE PTC7 HOMOLOG"/>
    <property type="match status" value="1"/>
</dbReference>
<dbReference type="Pfam" id="PF07228">
    <property type="entry name" value="SpoIIE"/>
    <property type="match status" value="1"/>
</dbReference>
<comment type="cofactor">
    <cofactor evidence="1">
        <name>Mn(2+)</name>
        <dbReference type="ChEBI" id="CHEBI:29035"/>
    </cofactor>
</comment>
<keyword evidence="1" id="KW-0479">Metal-binding</keyword>
<evidence type="ECO:0000313" key="3">
    <source>
        <dbReference type="EMBL" id="CCE64351.1"/>
    </source>
</evidence>
<dbReference type="RefSeq" id="XP_003686785.1">
    <property type="nucleotide sequence ID" value="XM_003686737.1"/>
</dbReference>
<comment type="cofactor">
    <cofactor evidence="1">
        <name>Mg(2+)</name>
        <dbReference type="ChEBI" id="CHEBI:18420"/>
    </cofactor>
</comment>
<dbReference type="FunFam" id="3.60.40.10:FF:000093">
    <property type="entry name" value="Type 2C protein Phosphatase"/>
    <property type="match status" value="1"/>
</dbReference>
<dbReference type="HOGENOM" id="CLU_029404_7_0_1"/>
<dbReference type="PROSITE" id="PS51746">
    <property type="entry name" value="PPM_2"/>
    <property type="match status" value="1"/>
</dbReference>
<dbReference type="OrthoDB" id="60843at2759"/>
<dbReference type="GO" id="GO:0004722">
    <property type="term" value="F:protein serine/threonine phosphatase activity"/>
    <property type="evidence" value="ECO:0007669"/>
    <property type="project" value="UniProtKB-EC"/>
</dbReference>
<gene>
    <name evidence="3" type="primary">TPHA0H01450</name>
    <name evidence="3" type="ordered locus">TPHA_0H01450</name>
</gene>
<keyword evidence="1" id="KW-0460">Magnesium</keyword>
<keyword evidence="1" id="KW-0464">Manganese</keyword>
<reference evidence="3 4" key="1">
    <citation type="journal article" date="2011" name="Proc. Natl. Acad. Sci. U.S.A.">
        <title>Evolutionary erosion of yeast sex chromosomes by mating-type switching accidents.</title>
        <authorList>
            <person name="Gordon J.L."/>
            <person name="Armisen D."/>
            <person name="Proux-Wera E."/>
            <person name="Oheigeartaigh S.S."/>
            <person name="Byrne K.P."/>
            <person name="Wolfe K.H."/>
        </authorList>
    </citation>
    <scope>NUCLEOTIDE SEQUENCE [LARGE SCALE GENOMIC DNA]</scope>
    <source>
        <strain evidence="4">ATCC 24235 / CBS 4417 / NBRC 1672 / NRRL Y-8282 / UCD 70-5</strain>
    </source>
</reference>
<dbReference type="SMART" id="SM00331">
    <property type="entry name" value="PP2C_SIG"/>
    <property type="match status" value="1"/>
</dbReference>
<dbReference type="AlphaFoldDB" id="G8BX47"/>
<evidence type="ECO:0000256" key="1">
    <source>
        <dbReference type="RuleBase" id="RU366020"/>
    </source>
</evidence>
<organism evidence="3 4">
    <name type="scientific">Tetrapisispora phaffii (strain ATCC 24235 / CBS 4417 / NBRC 1672 / NRRL Y-8282 / UCD 70-5)</name>
    <name type="common">Yeast</name>
    <name type="synonym">Fabospora phaffii</name>
    <dbReference type="NCBI Taxonomy" id="1071381"/>
    <lineage>
        <taxon>Eukaryota</taxon>
        <taxon>Fungi</taxon>
        <taxon>Dikarya</taxon>
        <taxon>Ascomycota</taxon>
        <taxon>Saccharomycotina</taxon>
        <taxon>Saccharomycetes</taxon>
        <taxon>Saccharomycetales</taxon>
        <taxon>Saccharomycetaceae</taxon>
        <taxon>Tetrapisispora</taxon>
    </lineage>
</organism>
<comment type="catalytic activity">
    <reaction evidence="1">
        <text>O-phospho-L-seryl-[protein] + H2O = L-seryl-[protein] + phosphate</text>
        <dbReference type="Rhea" id="RHEA:20629"/>
        <dbReference type="Rhea" id="RHEA-COMP:9863"/>
        <dbReference type="Rhea" id="RHEA-COMP:11604"/>
        <dbReference type="ChEBI" id="CHEBI:15377"/>
        <dbReference type="ChEBI" id="CHEBI:29999"/>
        <dbReference type="ChEBI" id="CHEBI:43474"/>
        <dbReference type="ChEBI" id="CHEBI:83421"/>
        <dbReference type="EC" id="3.1.3.16"/>
    </reaction>
</comment>
<comment type="catalytic activity">
    <reaction evidence="1">
        <text>O-phospho-L-threonyl-[protein] + H2O = L-threonyl-[protein] + phosphate</text>
        <dbReference type="Rhea" id="RHEA:47004"/>
        <dbReference type="Rhea" id="RHEA-COMP:11060"/>
        <dbReference type="Rhea" id="RHEA-COMP:11605"/>
        <dbReference type="ChEBI" id="CHEBI:15377"/>
        <dbReference type="ChEBI" id="CHEBI:30013"/>
        <dbReference type="ChEBI" id="CHEBI:43474"/>
        <dbReference type="ChEBI" id="CHEBI:61977"/>
        <dbReference type="EC" id="3.1.3.16"/>
    </reaction>
</comment>
<protein>
    <recommendedName>
        <fullName evidence="1">Protein phosphatase</fullName>
        <ecNumber evidence="1">3.1.3.16</ecNumber>
    </recommendedName>
</protein>
<accession>G8BX47</accession>
<dbReference type="PANTHER" id="PTHR12320">
    <property type="entry name" value="PROTEIN PHOSPHATASE 2C"/>
    <property type="match status" value="1"/>
</dbReference>
<dbReference type="CDD" id="cd00143">
    <property type="entry name" value="PP2Cc"/>
    <property type="match status" value="1"/>
</dbReference>
<dbReference type="SMART" id="SM00332">
    <property type="entry name" value="PP2Cc"/>
    <property type="match status" value="1"/>
</dbReference>
<dbReference type="GO" id="GO:1904775">
    <property type="term" value="P:positive regulation of ubiquinone biosynthetic process"/>
    <property type="evidence" value="ECO:0007669"/>
    <property type="project" value="EnsemblFungi"/>
</dbReference>
<dbReference type="EC" id="3.1.3.16" evidence="1"/>
<dbReference type="InterPro" id="IPR036457">
    <property type="entry name" value="PPM-type-like_dom_sf"/>
</dbReference>
<keyword evidence="4" id="KW-1185">Reference proteome</keyword>